<organism evidence="7 8">
    <name type="scientific">Thermanaeromonas toyohensis ToBE</name>
    <dbReference type="NCBI Taxonomy" id="698762"/>
    <lineage>
        <taxon>Bacteria</taxon>
        <taxon>Bacillati</taxon>
        <taxon>Bacillota</taxon>
        <taxon>Clostridia</taxon>
        <taxon>Neomoorellales</taxon>
        <taxon>Neomoorellaceae</taxon>
        <taxon>Thermanaeromonas</taxon>
    </lineage>
</organism>
<dbReference type="GO" id="GO:0006310">
    <property type="term" value="P:DNA recombination"/>
    <property type="evidence" value="ECO:0007669"/>
    <property type="project" value="UniProtKB-KW"/>
</dbReference>
<name>A0A1W1W1Q2_9FIRM</name>
<proteinExistence type="inferred from homology"/>
<dbReference type="GO" id="GO:0032196">
    <property type="term" value="P:transposition"/>
    <property type="evidence" value="ECO:0007669"/>
    <property type="project" value="UniProtKB-KW"/>
</dbReference>
<evidence type="ECO:0000256" key="3">
    <source>
        <dbReference type="ARBA" id="ARBA00023125"/>
    </source>
</evidence>
<dbReference type="NCBIfam" id="TIGR01766">
    <property type="entry name" value="IS200/IS605 family accessory protein TnpB-like domain"/>
    <property type="match status" value="1"/>
</dbReference>
<evidence type="ECO:0000256" key="1">
    <source>
        <dbReference type="ARBA" id="ARBA00008761"/>
    </source>
</evidence>
<dbReference type="OrthoDB" id="4278026at2"/>
<dbReference type="Pfam" id="PF07282">
    <property type="entry name" value="Cas12f1-like_TNB"/>
    <property type="match status" value="1"/>
</dbReference>
<accession>A0A1W1W1Q2</accession>
<dbReference type="GO" id="GO:0003677">
    <property type="term" value="F:DNA binding"/>
    <property type="evidence" value="ECO:0007669"/>
    <property type="project" value="UniProtKB-KW"/>
</dbReference>
<dbReference type="Pfam" id="PF01385">
    <property type="entry name" value="OrfB_IS605"/>
    <property type="match status" value="1"/>
</dbReference>
<dbReference type="InterPro" id="IPR010095">
    <property type="entry name" value="Cas12f1-like_TNB"/>
</dbReference>
<comment type="similarity">
    <text evidence="1">In the C-terminal section; belongs to the transposase 35 family.</text>
</comment>
<dbReference type="STRING" id="698762.SAMN00808754_2959"/>
<sequence length="419" mass="48470">MSWLKNSTLAKKGITKPEGDVLVEKIPLRLKPEEEVLAREIQRESARVWNTVMTIHRLFWLRYGIWIDEAMMKEFLKGRFEVHSQDVQAIVETYYECWERTKKLHKEGHTEWRYPWRLKRYFTPTWKVTGITAEDGYLRLSNGWKKPPLKVKLPERLKGLKIKQVQLVWRRNGYWLHIAVVKPALEKVQGDIVAAADPGEVHALTLTDGKEALVISGGHLRSLHRLRNKTLRKFQKALSRCKKGSNRWRKLLEAKYRFLNWVEAQISHVEHAITKMAVDWCVERGMKKVYIGDPQGVRKQDCGRYHNQRMHQWDFGRLRDFLGYKLNRHGIALEQIKEGSTSGTCPVCGHYTKQSGRVFRCGNCGFSGVHRDVVGASGILDLAVNGRFTEGRDLPRKVVYLRPSVLAPVAKKCRKAAAA</sequence>
<reference evidence="7 8" key="1">
    <citation type="submission" date="2017-04" db="EMBL/GenBank/DDBJ databases">
        <authorList>
            <person name="Afonso C.L."/>
            <person name="Miller P.J."/>
            <person name="Scott M.A."/>
            <person name="Spackman E."/>
            <person name="Goraichik I."/>
            <person name="Dimitrov K.M."/>
            <person name="Suarez D.L."/>
            <person name="Swayne D.E."/>
        </authorList>
    </citation>
    <scope>NUCLEOTIDE SEQUENCE [LARGE SCALE GENOMIC DNA]</scope>
    <source>
        <strain evidence="7 8">ToBE</strain>
    </source>
</reference>
<dbReference type="AlphaFoldDB" id="A0A1W1W1Q2"/>
<keyword evidence="3" id="KW-0238">DNA-binding</keyword>
<evidence type="ECO:0000256" key="4">
    <source>
        <dbReference type="ARBA" id="ARBA00023172"/>
    </source>
</evidence>
<dbReference type="Proteomes" id="UP000192569">
    <property type="component" value="Chromosome I"/>
</dbReference>
<evidence type="ECO:0000259" key="6">
    <source>
        <dbReference type="Pfam" id="PF07282"/>
    </source>
</evidence>
<keyword evidence="4" id="KW-0233">DNA recombination</keyword>
<evidence type="ECO:0000256" key="2">
    <source>
        <dbReference type="ARBA" id="ARBA00022578"/>
    </source>
</evidence>
<dbReference type="RefSeq" id="WP_084666632.1">
    <property type="nucleotide sequence ID" value="NZ_LT838272.1"/>
</dbReference>
<evidence type="ECO:0000313" key="8">
    <source>
        <dbReference type="Proteomes" id="UP000192569"/>
    </source>
</evidence>
<protein>
    <submittedName>
        <fullName evidence="7">Putative transposase</fullName>
    </submittedName>
</protein>
<evidence type="ECO:0000313" key="7">
    <source>
        <dbReference type="EMBL" id="SMB99562.1"/>
    </source>
</evidence>
<dbReference type="NCBIfam" id="NF040570">
    <property type="entry name" value="guided_TnpB"/>
    <property type="match status" value="1"/>
</dbReference>
<dbReference type="EMBL" id="LT838272">
    <property type="protein sequence ID" value="SMB99562.1"/>
    <property type="molecule type" value="Genomic_DNA"/>
</dbReference>
<feature type="domain" description="Probable transposase IS891/IS1136/IS1341" evidence="5">
    <location>
        <begin position="183"/>
        <end position="297"/>
    </location>
</feature>
<dbReference type="InterPro" id="IPR001959">
    <property type="entry name" value="Transposase"/>
</dbReference>
<evidence type="ECO:0000259" key="5">
    <source>
        <dbReference type="Pfam" id="PF01385"/>
    </source>
</evidence>
<keyword evidence="8" id="KW-1185">Reference proteome</keyword>
<keyword evidence="2" id="KW-0815">Transposition</keyword>
<feature type="domain" description="Cas12f1-like TNB" evidence="6">
    <location>
        <begin position="315"/>
        <end position="378"/>
    </location>
</feature>
<gene>
    <name evidence="7" type="ORF">SAMN00808754_2959</name>
</gene>